<dbReference type="InterPro" id="IPR002104">
    <property type="entry name" value="Integrase_catalytic"/>
</dbReference>
<keyword evidence="8" id="KW-1160">Virus entry into host cell</keyword>
<keyword evidence="8" id="KW-1179">Viral genome integration</keyword>
<evidence type="ECO:0000256" key="1">
    <source>
        <dbReference type="ARBA" id="ARBA00008857"/>
    </source>
</evidence>
<dbReference type="InterPro" id="IPR050090">
    <property type="entry name" value="Tyrosine_recombinase_XerCD"/>
</dbReference>
<keyword evidence="3" id="KW-0808">Transferase</keyword>
<dbReference type="GO" id="GO:0015074">
    <property type="term" value="P:DNA integration"/>
    <property type="evidence" value="ECO:0007669"/>
    <property type="project" value="UniProtKB-KW"/>
</dbReference>
<sequence>MNNIRFAPILYHPAPKSAMAYFLYSFLERMTNMASIRKRGSSYEITVSNGYDSSGKKITETETWKPEPGMSQKAIDKALNEFVVDFERDVKSGKNIKGARMTLYELSKLYLEDMKPPTLARTTYKDYKDRLDNRIIPAMGHIKIGNLRNNDVKNYKKMLKAEYRNPKTKKPLSDSSIKKDCVIISAMLSYAVSEGLLDMNMLIYAGKVTGRKEAKKETLPKYFTMEQLIRLIDALERPIEIVHKEHKTTVRGKQYGVKEYVQTFQVPNKWKLYFYIALFAGDRRGENVSLTWNDLNMETCEINIDKSTDYVDGTMGLKDTKTHNIRENTLPPYVIEIAKSWKAEQIQQCFKKGETWLGYKGSDYDKNFIFTQANGNQMHICSPYTTFKRIIRIYNQYAVENEKDKIPDNIPPHGLRHSAAAILISNNMDVRTVAGVLGHSNPSTTLNIYSYFFKGKGKEAAQIMENSLLPTKTVVGK</sequence>
<dbReference type="GO" id="GO:0016740">
    <property type="term" value="F:transferase activity"/>
    <property type="evidence" value="ECO:0007669"/>
    <property type="project" value="UniProtKB-KW"/>
</dbReference>
<evidence type="ECO:0000259" key="11">
    <source>
        <dbReference type="PROSITE" id="PS51900"/>
    </source>
</evidence>
<dbReference type="InterPro" id="IPR013762">
    <property type="entry name" value="Integrase-like_cat_sf"/>
</dbReference>
<dbReference type="GO" id="GO:0003677">
    <property type="term" value="F:DNA binding"/>
    <property type="evidence" value="ECO:0007669"/>
    <property type="project" value="UniProtKB-UniRule"/>
</dbReference>
<dbReference type="Gene3D" id="1.10.443.10">
    <property type="entry name" value="Intergrase catalytic core"/>
    <property type="match status" value="1"/>
</dbReference>
<keyword evidence="6 9" id="KW-0238">DNA-binding</keyword>
<dbReference type="InterPro" id="IPR011010">
    <property type="entry name" value="DNA_brk_join_enz"/>
</dbReference>
<evidence type="ECO:0000256" key="3">
    <source>
        <dbReference type="ARBA" id="ARBA00022679"/>
    </source>
</evidence>
<accession>A0A8S5QHM7</accession>
<dbReference type="CDD" id="cd01189">
    <property type="entry name" value="INT_ICEBs1_C_like"/>
    <property type="match status" value="1"/>
</dbReference>
<proteinExistence type="inferred from homology"/>
<dbReference type="Pfam" id="PF00589">
    <property type="entry name" value="Phage_integrase"/>
    <property type="match status" value="1"/>
</dbReference>
<dbReference type="GO" id="GO:0075713">
    <property type="term" value="P:establishment of integrated proviral latency"/>
    <property type="evidence" value="ECO:0007669"/>
    <property type="project" value="UniProtKB-KW"/>
</dbReference>
<evidence type="ECO:0000256" key="8">
    <source>
        <dbReference type="ARBA" id="ARBA00023195"/>
    </source>
</evidence>
<evidence type="ECO:0000256" key="6">
    <source>
        <dbReference type="ARBA" id="ARBA00023125"/>
    </source>
</evidence>
<dbReference type="GO" id="GO:0006310">
    <property type="term" value="P:DNA recombination"/>
    <property type="evidence" value="ECO:0007669"/>
    <property type="project" value="UniProtKB-KW"/>
</dbReference>
<dbReference type="InterPro" id="IPR044068">
    <property type="entry name" value="CB"/>
</dbReference>
<dbReference type="SUPFAM" id="SSF56349">
    <property type="entry name" value="DNA breaking-rejoining enzymes"/>
    <property type="match status" value="1"/>
</dbReference>
<evidence type="ECO:0000259" key="10">
    <source>
        <dbReference type="PROSITE" id="PS51898"/>
    </source>
</evidence>
<dbReference type="Gene3D" id="1.10.150.130">
    <property type="match status" value="1"/>
</dbReference>
<dbReference type="PANTHER" id="PTHR30349:SF64">
    <property type="entry name" value="PROPHAGE INTEGRASE INTD-RELATED"/>
    <property type="match status" value="1"/>
</dbReference>
<keyword evidence="4" id="KW-0378">Hydrolase</keyword>
<protein>
    <recommendedName>
        <fullName evidence="2">Integrase</fullName>
    </recommendedName>
</protein>
<evidence type="ECO:0000256" key="9">
    <source>
        <dbReference type="PROSITE-ProRule" id="PRU01248"/>
    </source>
</evidence>
<keyword evidence="5" id="KW-0229">DNA integration</keyword>
<comment type="similarity">
    <text evidence="1">Belongs to the 'phage' integrase family.</text>
</comment>
<evidence type="ECO:0000256" key="4">
    <source>
        <dbReference type="ARBA" id="ARBA00022801"/>
    </source>
</evidence>
<organism evidence="12">
    <name type="scientific">Myoviridae sp. ct3mI7</name>
    <dbReference type="NCBI Taxonomy" id="2825028"/>
    <lineage>
        <taxon>Viruses</taxon>
        <taxon>Duplodnaviria</taxon>
        <taxon>Heunggongvirae</taxon>
        <taxon>Uroviricota</taxon>
        <taxon>Caudoviricetes</taxon>
    </lineage>
</organism>
<dbReference type="GO" id="GO:0016787">
    <property type="term" value="F:hydrolase activity"/>
    <property type="evidence" value="ECO:0007669"/>
    <property type="project" value="UniProtKB-KW"/>
</dbReference>
<dbReference type="PROSITE" id="PS51898">
    <property type="entry name" value="TYR_RECOMBINASE"/>
    <property type="match status" value="1"/>
</dbReference>
<evidence type="ECO:0000256" key="2">
    <source>
        <dbReference type="ARBA" id="ARBA00016082"/>
    </source>
</evidence>
<dbReference type="GO" id="GO:0044826">
    <property type="term" value="P:viral genome integration into host DNA"/>
    <property type="evidence" value="ECO:0007669"/>
    <property type="project" value="UniProtKB-KW"/>
</dbReference>
<keyword evidence="7" id="KW-0233">DNA recombination</keyword>
<evidence type="ECO:0000313" key="12">
    <source>
        <dbReference type="EMBL" id="DAE18814.1"/>
    </source>
</evidence>
<feature type="domain" description="Core-binding (CB)" evidence="11">
    <location>
        <begin position="101"/>
        <end position="192"/>
    </location>
</feature>
<dbReference type="PANTHER" id="PTHR30349">
    <property type="entry name" value="PHAGE INTEGRASE-RELATED"/>
    <property type="match status" value="1"/>
</dbReference>
<reference evidence="12" key="1">
    <citation type="journal article" date="2021" name="Proc. Natl. Acad. Sci. U.S.A.">
        <title>A Catalog of Tens of Thousands of Viruses from Human Metagenomes Reveals Hidden Associations with Chronic Diseases.</title>
        <authorList>
            <person name="Tisza M.J."/>
            <person name="Buck C.B."/>
        </authorList>
    </citation>
    <scope>NUCLEOTIDE SEQUENCE</scope>
    <source>
        <strain evidence="12">Ct3mI7</strain>
    </source>
</reference>
<feature type="domain" description="Tyr recombinase" evidence="10">
    <location>
        <begin position="218"/>
        <end position="462"/>
    </location>
</feature>
<dbReference type="EMBL" id="BK015664">
    <property type="protein sequence ID" value="DAE18814.1"/>
    <property type="molecule type" value="Genomic_DNA"/>
</dbReference>
<evidence type="ECO:0000256" key="7">
    <source>
        <dbReference type="ARBA" id="ARBA00023172"/>
    </source>
</evidence>
<dbReference type="PROSITE" id="PS51900">
    <property type="entry name" value="CB"/>
    <property type="match status" value="1"/>
</dbReference>
<name>A0A8S5QHM7_9CAUD</name>
<dbReference type="InterPro" id="IPR010998">
    <property type="entry name" value="Integrase_recombinase_N"/>
</dbReference>
<dbReference type="Pfam" id="PF14659">
    <property type="entry name" value="Phage_int_SAM_3"/>
    <property type="match status" value="1"/>
</dbReference>
<evidence type="ECO:0000256" key="5">
    <source>
        <dbReference type="ARBA" id="ARBA00022908"/>
    </source>
</evidence>
<dbReference type="InterPro" id="IPR004107">
    <property type="entry name" value="Integrase_SAM-like_N"/>
</dbReference>